<dbReference type="InterPro" id="IPR036397">
    <property type="entry name" value="RNaseH_sf"/>
</dbReference>
<evidence type="ECO:0000313" key="3">
    <source>
        <dbReference type="Proteomes" id="UP001492380"/>
    </source>
</evidence>
<reference evidence="2 3" key="1">
    <citation type="submission" date="2024-04" db="EMBL/GenBank/DDBJ databases">
        <title>Phyllosticta paracitricarpa is synonymous to the EU quarantine fungus P. citricarpa based on phylogenomic analyses.</title>
        <authorList>
            <consortium name="Lawrence Berkeley National Laboratory"/>
            <person name="Van Ingen-Buijs V.A."/>
            <person name="Van Westerhoven A.C."/>
            <person name="Haridas S."/>
            <person name="Skiadas P."/>
            <person name="Martin F."/>
            <person name="Groenewald J.Z."/>
            <person name="Crous P.W."/>
            <person name="Seidl M.F."/>
        </authorList>
    </citation>
    <scope>NUCLEOTIDE SEQUENCE [LARGE SCALE GENOMIC DNA]</scope>
    <source>
        <strain evidence="2 3">CBS 123374</strain>
    </source>
</reference>
<protein>
    <recommendedName>
        <fullName evidence="1">Gfd2/YDR514C-like C-terminal domain-containing protein</fullName>
    </recommendedName>
</protein>
<comment type="caution">
    <text evidence="2">The sequence shown here is derived from an EMBL/GenBank/DDBJ whole genome shotgun (WGS) entry which is preliminary data.</text>
</comment>
<organism evidence="2 3">
    <name type="scientific">Phyllosticta capitalensis</name>
    <dbReference type="NCBI Taxonomy" id="121624"/>
    <lineage>
        <taxon>Eukaryota</taxon>
        <taxon>Fungi</taxon>
        <taxon>Dikarya</taxon>
        <taxon>Ascomycota</taxon>
        <taxon>Pezizomycotina</taxon>
        <taxon>Dothideomycetes</taxon>
        <taxon>Dothideomycetes incertae sedis</taxon>
        <taxon>Botryosphaeriales</taxon>
        <taxon>Phyllostictaceae</taxon>
        <taxon>Phyllosticta</taxon>
    </lineage>
</organism>
<dbReference type="Proteomes" id="UP001492380">
    <property type="component" value="Unassembled WGS sequence"/>
</dbReference>
<name>A0ABR1YN79_9PEZI</name>
<feature type="domain" description="Gfd2/YDR514C-like C-terminal" evidence="1">
    <location>
        <begin position="2"/>
        <end position="175"/>
    </location>
</feature>
<keyword evidence="3" id="KW-1185">Reference proteome</keyword>
<proteinExistence type="predicted"/>
<evidence type="ECO:0000259" key="1">
    <source>
        <dbReference type="Pfam" id="PF21762"/>
    </source>
</evidence>
<dbReference type="InterPro" id="IPR040151">
    <property type="entry name" value="Gfd2/YDR514C-like"/>
</dbReference>
<dbReference type="PANTHER" id="PTHR28083:SF1">
    <property type="entry name" value="GOOD FOR FULL DBP5 ACTIVITY PROTEIN 2"/>
    <property type="match status" value="1"/>
</dbReference>
<dbReference type="Pfam" id="PF21762">
    <property type="entry name" value="DEDDh_C"/>
    <property type="match status" value="1"/>
</dbReference>
<sequence length="225" mass="25491">LFICVDLEAHEFRQKVILELGVATLDLNDLPSYPNCDPWSLLTSVAYKHYIVQEHKHVKNRKFAVSCPNRFLFGDSEMEAGKEIAKKYKRFPETDTTRPVVLVGHSLSSDIKYLDSLGVKTRAWPNLIGTIDTQKLAAKVEYPLNLGKLLAEFGLPVKFPHNAGNDAAFTMHALLLFALFKDEWKEADAMDKAKSFIGKLQRVKKSWGPLKAVEPVLKRRQRPGK</sequence>
<dbReference type="Gene3D" id="3.30.420.10">
    <property type="entry name" value="Ribonuclease H-like superfamily/Ribonuclease H"/>
    <property type="match status" value="1"/>
</dbReference>
<dbReference type="InterPro" id="IPR012337">
    <property type="entry name" value="RNaseH-like_sf"/>
</dbReference>
<dbReference type="PANTHER" id="PTHR28083">
    <property type="entry name" value="GOOD FOR FULL DBP5 ACTIVITY PROTEIN 2"/>
    <property type="match status" value="1"/>
</dbReference>
<dbReference type="InterPro" id="IPR048519">
    <property type="entry name" value="Gfd2/YDR514C-like_C"/>
</dbReference>
<dbReference type="SUPFAM" id="SSF53098">
    <property type="entry name" value="Ribonuclease H-like"/>
    <property type="match status" value="1"/>
</dbReference>
<feature type="non-terminal residue" evidence="2">
    <location>
        <position position="1"/>
    </location>
</feature>
<gene>
    <name evidence="2" type="ORF">HDK90DRAFT_415300</name>
</gene>
<accession>A0ABR1YN79</accession>
<dbReference type="EMBL" id="JBBWRZ010000006">
    <property type="protein sequence ID" value="KAK8233956.1"/>
    <property type="molecule type" value="Genomic_DNA"/>
</dbReference>
<evidence type="ECO:0000313" key="2">
    <source>
        <dbReference type="EMBL" id="KAK8233956.1"/>
    </source>
</evidence>